<dbReference type="GO" id="GO:0007635">
    <property type="term" value="P:chemosensory behavior"/>
    <property type="evidence" value="ECO:0007669"/>
    <property type="project" value="TreeGrafter"/>
</dbReference>
<dbReference type="EMBL" id="LNIX01000001">
    <property type="protein sequence ID" value="OXA64975.1"/>
    <property type="molecule type" value="Genomic_DNA"/>
</dbReference>
<dbReference type="GO" id="GO:0043025">
    <property type="term" value="C:neuronal cell body"/>
    <property type="evidence" value="ECO:0007669"/>
    <property type="project" value="TreeGrafter"/>
</dbReference>
<keyword evidence="4 8" id="KW-1133">Transmembrane helix</keyword>
<evidence type="ECO:0000256" key="3">
    <source>
        <dbReference type="ARBA" id="ARBA00022692"/>
    </source>
</evidence>
<evidence type="ECO:0000256" key="6">
    <source>
        <dbReference type="ARBA" id="ARBA00023170"/>
    </source>
</evidence>
<dbReference type="GO" id="GO:0008049">
    <property type="term" value="P:male courtship behavior"/>
    <property type="evidence" value="ECO:0007669"/>
    <property type="project" value="TreeGrafter"/>
</dbReference>
<reference evidence="9 10" key="1">
    <citation type="submission" date="2015-12" db="EMBL/GenBank/DDBJ databases">
        <title>The genome of Folsomia candida.</title>
        <authorList>
            <person name="Faddeeva A."/>
            <person name="Derks M.F."/>
            <person name="Anvar Y."/>
            <person name="Smit S."/>
            <person name="Van Straalen N."/>
            <person name="Roelofs D."/>
        </authorList>
    </citation>
    <scope>NUCLEOTIDE SEQUENCE [LARGE SCALE GENOMIC DNA]</scope>
    <source>
        <strain evidence="9 10">VU population</strain>
        <tissue evidence="9">Whole body</tissue>
    </source>
</reference>
<evidence type="ECO:0000256" key="4">
    <source>
        <dbReference type="ARBA" id="ARBA00022989"/>
    </source>
</evidence>
<dbReference type="GO" id="GO:0030425">
    <property type="term" value="C:dendrite"/>
    <property type="evidence" value="ECO:0007669"/>
    <property type="project" value="TreeGrafter"/>
</dbReference>
<keyword evidence="3 8" id="KW-0812">Transmembrane</keyword>
<proteinExistence type="predicted"/>
<keyword evidence="7" id="KW-0807">Transducer</keyword>
<keyword evidence="6 9" id="KW-0675">Receptor</keyword>
<evidence type="ECO:0000256" key="8">
    <source>
        <dbReference type="SAM" id="Phobius"/>
    </source>
</evidence>
<dbReference type="GO" id="GO:0007165">
    <property type="term" value="P:signal transduction"/>
    <property type="evidence" value="ECO:0007669"/>
    <property type="project" value="UniProtKB-KW"/>
</dbReference>
<comment type="subcellular location">
    <subcellularLocation>
        <location evidence="1">Cell membrane</location>
        <topology evidence="1">Multi-pass membrane protein</topology>
    </subcellularLocation>
</comment>
<keyword evidence="2" id="KW-1003">Cell membrane</keyword>
<dbReference type="Pfam" id="PF08395">
    <property type="entry name" value="7tm_7"/>
    <property type="match status" value="1"/>
</dbReference>
<dbReference type="GO" id="GO:0005886">
    <property type="term" value="C:plasma membrane"/>
    <property type="evidence" value="ECO:0007669"/>
    <property type="project" value="UniProtKB-SubCell"/>
</dbReference>
<accession>A0A226F589</accession>
<feature type="transmembrane region" description="Helical" evidence="8">
    <location>
        <begin position="109"/>
        <end position="135"/>
    </location>
</feature>
<evidence type="ECO:0000256" key="1">
    <source>
        <dbReference type="ARBA" id="ARBA00004651"/>
    </source>
</evidence>
<name>A0A226F589_FOLCA</name>
<evidence type="ECO:0000313" key="10">
    <source>
        <dbReference type="Proteomes" id="UP000198287"/>
    </source>
</evidence>
<dbReference type="PANTHER" id="PTHR21143:SF133">
    <property type="entry name" value="GUSTATORY AND PHEROMONE RECEPTOR 32A-RELATED"/>
    <property type="match status" value="1"/>
</dbReference>
<feature type="transmembrane region" description="Helical" evidence="8">
    <location>
        <begin position="12"/>
        <end position="37"/>
    </location>
</feature>
<protein>
    <submittedName>
        <fullName evidence="9">Gustatory and odorant receptor 21a</fullName>
    </submittedName>
</protein>
<sequence>MVMSRGSVPHAIYFKLFAHAVCETSFVFYVSTLIFFVRCLSQNLIDLQNGIIRQFSNTYDHLAIKNVVTSLRIVQIKQEPRKNIEFVHTLKFQKLLKAMIDINSFSGEFILLFFSLSLLMMITLLHVVIISLLAFGRKSQTLIESSSTGKLSTIGSDSANYDIHWHGELLQRGLLALISAFVFAAMKVGVLVSVGEDLKKVREEFILSLDFIDPCAISSSQQKQDLQDLKQLVNKHKFQINACGFFVVDRKLVVTMIGSMITFIVVLVQFRSTE</sequence>
<dbReference type="OrthoDB" id="6366728at2759"/>
<dbReference type="PANTHER" id="PTHR21143">
    <property type="entry name" value="INVERTEBRATE GUSTATORY RECEPTOR"/>
    <property type="match status" value="1"/>
</dbReference>
<dbReference type="InterPro" id="IPR013604">
    <property type="entry name" value="7TM_chemorcpt"/>
</dbReference>
<dbReference type="GO" id="GO:0050909">
    <property type="term" value="P:sensory perception of taste"/>
    <property type="evidence" value="ECO:0007669"/>
    <property type="project" value="InterPro"/>
</dbReference>
<evidence type="ECO:0000313" key="9">
    <source>
        <dbReference type="EMBL" id="OXA64975.1"/>
    </source>
</evidence>
<keyword evidence="10" id="KW-1185">Reference proteome</keyword>
<evidence type="ECO:0000256" key="5">
    <source>
        <dbReference type="ARBA" id="ARBA00023136"/>
    </source>
</evidence>
<feature type="transmembrane region" description="Helical" evidence="8">
    <location>
        <begin position="174"/>
        <end position="194"/>
    </location>
</feature>
<dbReference type="AlphaFoldDB" id="A0A226F589"/>
<gene>
    <name evidence="9" type="ORF">Fcan01_03307</name>
</gene>
<feature type="transmembrane region" description="Helical" evidence="8">
    <location>
        <begin position="252"/>
        <end position="270"/>
    </location>
</feature>
<evidence type="ECO:0000256" key="2">
    <source>
        <dbReference type="ARBA" id="ARBA00022475"/>
    </source>
</evidence>
<dbReference type="Proteomes" id="UP000198287">
    <property type="component" value="Unassembled WGS sequence"/>
</dbReference>
<keyword evidence="5 8" id="KW-0472">Membrane</keyword>
<comment type="caution">
    <text evidence="9">The sequence shown here is derived from an EMBL/GenBank/DDBJ whole genome shotgun (WGS) entry which is preliminary data.</text>
</comment>
<evidence type="ECO:0000256" key="7">
    <source>
        <dbReference type="ARBA" id="ARBA00023224"/>
    </source>
</evidence>
<organism evidence="9 10">
    <name type="scientific">Folsomia candida</name>
    <name type="common">Springtail</name>
    <dbReference type="NCBI Taxonomy" id="158441"/>
    <lineage>
        <taxon>Eukaryota</taxon>
        <taxon>Metazoa</taxon>
        <taxon>Ecdysozoa</taxon>
        <taxon>Arthropoda</taxon>
        <taxon>Hexapoda</taxon>
        <taxon>Collembola</taxon>
        <taxon>Entomobryomorpha</taxon>
        <taxon>Isotomoidea</taxon>
        <taxon>Isotomidae</taxon>
        <taxon>Proisotominae</taxon>
        <taxon>Folsomia</taxon>
    </lineage>
</organism>
<dbReference type="GO" id="GO:0030424">
    <property type="term" value="C:axon"/>
    <property type="evidence" value="ECO:0007669"/>
    <property type="project" value="TreeGrafter"/>
</dbReference>